<evidence type="ECO:0000256" key="11">
    <source>
        <dbReference type="ARBA" id="ARBA00023136"/>
    </source>
</evidence>
<keyword evidence="9" id="KW-0735">Signal-anchor</keyword>
<evidence type="ECO:0000256" key="4">
    <source>
        <dbReference type="ARBA" id="ARBA00012557"/>
    </source>
</evidence>
<gene>
    <name evidence="14" type="ORF">CCM_02036</name>
</gene>
<dbReference type="Pfam" id="PF02434">
    <property type="entry name" value="Fringe"/>
    <property type="match status" value="1"/>
</dbReference>
<evidence type="ECO:0000256" key="9">
    <source>
        <dbReference type="ARBA" id="ARBA00022968"/>
    </source>
</evidence>
<dbReference type="InterPro" id="IPR026050">
    <property type="entry name" value="C1GALT1/C1GALT1_chp1"/>
</dbReference>
<dbReference type="eggNOG" id="KOG2246">
    <property type="taxonomic scope" value="Eukaryota"/>
</dbReference>
<dbReference type="KEGG" id="cmt:CCM_02036"/>
<evidence type="ECO:0000259" key="13">
    <source>
        <dbReference type="Pfam" id="PF02434"/>
    </source>
</evidence>
<evidence type="ECO:0000313" key="15">
    <source>
        <dbReference type="Proteomes" id="UP000001610"/>
    </source>
</evidence>
<dbReference type="PANTHER" id="PTHR23033:SF40">
    <property type="entry name" value="APPLE DOMAIN-CONTAINING PROTEIN"/>
    <property type="match status" value="1"/>
</dbReference>
<evidence type="ECO:0000313" key="14">
    <source>
        <dbReference type="EMBL" id="EGX93767.1"/>
    </source>
</evidence>
<keyword evidence="10 12" id="KW-1133">Transmembrane helix</keyword>
<keyword evidence="8" id="KW-0547">Nucleotide-binding</keyword>
<dbReference type="EC" id="2.4.1.122" evidence="4"/>
<dbReference type="InterPro" id="IPR003378">
    <property type="entry name" value="Fringe-like_glycosylTrfase"/>
</dbReference>
<reference evidence="14 15" key="1">
    <citation type="journal article" date="2011" name="Genome Biol.">
        <title>Genome sequence of the insect pathogenic fungus Cordyceps militaris, a valued traditional Chinese medicine.</title>
        <authorList>
            <person name="Zheng P."/>
            <person name="Xia Y."/>
            <person name="Xiao G."/>
            <person name="Xiong C."/>
            <person name="Hu X."/>
            <person name="Zhang S."/>
            <person name="Zheng H."/>
            <person name="Huang Y."/>
            <person name="Zhou Y."/>
            <person name="Wang S."/>
            <person name="Zhao G.P."/>
            <person name="Liu X."/>
            <person name="St Leger R.J."/>
            <person name="Wang C."/>
        </authorList>
    </citation>
    <scope>NUCLEOTIDE SEQUENCE [LARGE SCALE GENOMIC DNA]</scope>
    <source>
        <strain evidence="14 15">CM01</strain>
    </source>
</reference>
<name>G3JCA2_CORMM</name>
<keyword evidence="15" id="KW-1185">Reference proteome</keyword>
<dbReference type="Gene3D" id="3.90.550.50">
    <property type="match status" value="1"/>
</dbReference>
<evidence type="ECO:0000256" key="10">
    <source>
        <dbReference type="ARBA" id="ARBA00022989"/>
    </source>
</evidence>
<comment type="similarity">
    <text evidence="3">Belongs to the glycosyltransferase 31 family. Beta3-Gal-T subfamily.</text>
</comment>
<comment type="subcellular location">
    <subcellularLocation>
        <location evidence="1">Membrane</location>
        <topology evidence="1">Single-pass type II membrane protein</topology>
    </subcellularLocation>
</comment>
<feature type="transmembrane region" description="Helical" evidence="12">
    <location>
        <begin position="76"/>
        <end position="93"/>
    </location>
</feature>
<evidence type="ECO:0000256" key="7">
    <source>
        <dbReference type="ARBA" id="ARBA00022692"/>
    </source>
</evidence>
<dbReference type="InParanoid" id="G3JCA2"/>
<evidence type="ECO:0000256" key="3">
    <source>
        <dbReference type="ARBA" id="ARBA00006462"/>
    </source>
</evidence>
<dbReference type="GO" id="GO:0016020">
    <property type="term" value="C:membrane"/>
    <property type="evidence" value="ECO:0007669"/>
    <property type="project" value="UniProtKB-SubCell"/>
</dbReference>
<sequence length="612" mass="70650">MKRRDSKTNNELKFVQFEKGKKQALETHQVLICAGSRQPLPFLFLVHHIVSLRQAIFRFHQLVQDHQHQIHPIRTILLSFVGTCFFFSFYRLSRIPDAGYYPQYIYDHIANYFEPGVYNNTLYQNGTEATVHAHWNFSQPCHGFPNTDDIMVVMKTGATESFDKMPTQLLTSMQCIPDSLLFSDLEQQIGKYHIYNVLDRVEDILSSDRAEFLLYQAQQDCPISQKECTTGMPGGWDLDKYKFLNMILRTWEMRPGKKWYVFVEADTYVVWSNLVTWLNTRMDATRDIYVGGIAFLNNLPFAHGGTGYAISGVLLERLVAHVKEIPTKELNALAMNTCCGDALLADVIDKLGVSVLRASPMFNGEKPNTLPFSPRDWCQPLFTLHHMNSEEISGVWQYEQTRTKRDPMQLRDLYHAFVAPNMVPRRPRWNNLAEQRCLAKPEDGQNIVEKHAHESAEACSRVCLAEGLNVDAEAYERLKSDDERDWYLRQRYRRQLATKRVSGPRTCFTWRYRDGKCCTSDSFRMGYPVSAKKEPDATSGWFIEGIERWIKDHGQCTGGTQWVTPVCVGKWCPEEAEKRKKQMEQDTKTREEMLKKFGLTLGNPADGPQALQ</sequence>
<evidence type="ECO:0000256" key="5">
    <source>
        <dbReference type="ARBA" id="ARBA00022676"/>
    </source>
</evidence>
<evidence type="ECO:0000256" key="12">
    <source>
        <dbReference type="SAM" id="Phobius"/>
    </source>
</evidence>
<organism evidence="14 15">
    <name type="scientific">Cordyceps militaris (strain CM01)</name>
    <name type="common">Caterpillar fungus</name>
    <dbReference type="NCBI Taxonomy" id="983644"/>
    <lineage>
        <taxon>Eukaryota</taxon>
        <taxon>Fungi</taxon>
        <taxon>Dikarya</taxon>
        <taxon>Ascomycota</taxon>
        <taxon>Pezizomycotina</taxon>
        <taxon>Sordariomycetes</taxon>
        <taxon>Hypocreomycetidae</taxon>
        <taxon>Hypocreales</taxon>
        <taxon>Cordycipitaceae</taxon>
        <taxon>Cordyceps</taxon>
    </lineage>
</organism>
<dbReference type="STRING" id="983644.G3JCA2"/>
<dbReference type="Proteomes" id="UP000001610">
    <property type="component" value="Unassembled WGS sequence"/>
</dbReference>
<dbReference type="GO" id="GO:0016263">
    <property type="term" value="F:glycoprotein-N-acetylgalactosamine 3-beta-galactosyltransferase activity"/>
    <property type="evidence" value="ECO:0007669"/>
    <property type="project" value="UniProtKB-EC"/>
</dbReference>
<dbReference type="PANTHER" id="PTHR23033">
    <property type="entry name" value="BETA1,3-GALACTOSYLTRANSFERASE"/>
    <property type="match status" value="1"/>
</dbReference>
<accession>G3JCA2</accession>
<dbReference type="EMBL" id="JH126400">
    <property type="protein sequence ID" value="EGX93767.1"/>
    <property type="molecule type" value="Genomic_DNA"/>
</dbReference>
<protein>
    <recommendedName>
        <fullName evidence="4">N-acetylgalactosaminide beta-1,3-galactosyltransferase</fullName>
        <ecNumber evidence="4">2.4.1.122</ecNumber>
    </recommendedName>
</protein>
<evidence type="ECO:0000256" key="1">
    <source>
        <dbReference type="ARBA" id="ARBA00004606"/>
    </source>
</evidence>
<dbReference type="GeneID" id="18164065"/>
<keyword evidence="6" id="KW-0808">Transferase</keyword>
<evidence type="ECO:0000256" key="2">
    <source>
        <dbReference type="ARBA" id="ARBA00004922"/>
    </source>
</evidence>
<keyword evidence="5" id="KW-0328">Glycosyltransferase</keyword>
<keyword evidence="7 12" id="KW-0812">Transmembrane</keyword>
<proteinExistence type="inferred from homology"/>
<dbReference type="GO" id="GO:0000166">
    <property type="term" value="F:nucleotide binding"/>
    <property type="evidence" value="ECO:0007669"/>
    <property type="project" value="UniProtKB-KW"/>
</dbReference>
<evidence type="ECO:0000256" key="8">
    <source>
        <dbReference type="ARBA" id="ARBA00022741"/>
    </source>
</evidence>
<dbReference type="HOGENOM" id="CLU_022549_1_0_1"/>
<comment type="pathway">
    <text evidence="2">Protein modification; protein glycosylation.</text>
</comment>
<dbReference type="VEuPathDB" id="FungiDB:CCM_02036"/>
<keyword evidence="11 12" id="KW-0472">Membrane</keyword>
<evidence type="ECO:0000256" key="6">
    <source>
        <dbReference type="ARBA" id="ARBA00022679"/>
    </source>
</evidence>
<dbReference type="RefSeq" id="XP_006667253.1">
    <property type="nucleotide sequence ID" value="XM_006667190.1"/>
</dbReference>
<dbReference type="OrthoDB" id="414175at2759"/>
<feature type="domain" description="Fringe-like glycosyltransferase" evidence="13">
    <location>
        <begin position="253"/>
        <end position="371"/>
    </location>
</feature>
<dbReference type="AlphaFoldDB" id="G3JCA2"/>
<dbReference type="OMA" id="WQYEQTR"/>